<feature type="domain" description="DNA/pantothenate metabolism flavoprotein C-terminal" evidence="1">
    <location>
        <begin position="2"/>
        <end position="190"/>
    </location>
</feature>
<keyword evidence="3" id="KW-1185">Reference proteome</keyword>
<dbReference type="AlphaFoldDB" id="A0A5E6MR86"/>
<organism evidence="2 3">
    <name type="scientific">Methylacidimicrobium cyclopophantes</name>
    <dbReference type="NCBI Taxonomy" id="1041766"/>
    <lineage>
        <taxon>Bacteria</taxon>
        <taxon>Pseudomonadati</taxon>
        <taxon>Verrucomicrobiota</taxon>
        <taxon>Methylacidimicrobium</taxon>
    </lineage>
</organism>
<proteinExistence type="predicted"/>
<dbReference type="GO" id="GO:0015937">
    <property type="term" value="P:coenzyme A biosynthetic process"/>
    <property type="evidence" value="ECO:0007669"/>
    <property type="project" value="UniProtKB-ARBA"/>
</dbReference>
<keyword evidence="2" id="KW-0436">Ligase</keyword>
<reference evidence="2" key="1">
    <citation type="submission" date="2019-09" db="EMBL/GenBank/DDBJ databases">
        <authorList>
            <person name="Cremers G."/>
        </authorList>
    </citation>
    <scope>NUCLEOTIDE SEQUENCE [LARGE SCALE GENOMIC DNA]</scope>
    <source>
        <strain evidence="2">3B</strain>
    </source>
</reference>
<protein>
    <submittedName>
        <fullName evidence="2">Phosphopantothenate---cysteine ligase (CTP)</fullName>
        <ecNumber evidence="2">6.3.2.5</ecNumber>
    </submittedName>
</protein>
<dbReference type="Proteomes" id="UP000381693">
    <property type="component" value="Unassembled WGS sequence"/>
</dbReference>
<accession>A0A5E6MR86</accession>
<evidence type="ECO:0000313" key="2">
    <source>
        <dbReference type="EMBL" id="VVM08347.1"/>
    </source>
</evidence>
<dbReference type="EMBL" id="CABFUZ020000247">
    <property type="protein sequence ID" value="VVM08347.1"/>
    <property type="molecule type" value="Genomic_DNA"/>
</dbReference>
<evidence type="ECO:0000313" key="3">
    <source>
        <dbReference type="Proteomes" id="UP000381693"/>
    </source>
</evidence>
<dbReference type="GO" id="GO:0004632">
    <property type="term" value="F:phosphopantothenate--cysteine ligase activity"/>
    <property type="evidence" value="ECO:0007669"/>
    <property type="project" value="UniProtKB-EC"/>
</dbReference>
<dbReference type="InterPro" id="IPR007085">
    <property type="entry name" value="DNA/pantothenate-metab_flavo_C"/>
</dbReference>
<name>A0A5E6MR86_9BACT</name>
<gene>
    <name evidence="2" type="primary">coaB</name>
    <name evidence="2" type="ORF">MAMC_02060</name>
</gene>
<dbReference type="InterPro" id="IPR035929">
    <property type="entry name" value="CoaB-like_sf"/>
</dbReference>
<comment type="caution">
    <text evidence="2">The sequence shown here is derived from an EMBL/GenBank/DDBJ whole genome shotgun (WGS) entry which is preliminary data.</text>
</comment>
<evidence type="ECO:0000259" key="1">
    <source>
        <dbReference type="Pfam" id="PF04127"/>
    </source>
</evidence>
<dbReference type="Gene3D" id="3.40.50.10300">
    <property type="entry name" value="CoaB-like"/>
    <property type="match status" value="1"/>
</dbReference>
<dbReference type="RefSeq" id="WP_178087797.1">
    <property type="nucleotide sequence ID" value="NZ_CABFUZ020000247.1"/>
</dbReference>
<dbReference type="SUPFAM" id="SSF102645">
    <property type="entry name" value="CoaB-like"/>
    <property type="match status" value="1"/>
</dbReference>
<sequence>MRIVVTCGPSSEPLDRVRRLTNFSTGALGLFLSSLFAEAGHEVICFRGSGATASLPTPVFPIVPFTTTEDLAGELRTLARGRPVDAVFHAAALSDFRVGAIRDEAGRPILSGKISSRAPCVLTLLPAPKLLLELRDLFAGAFLTGWKFEVEGDRTEAIAQGKRQIRAARTDLCVINGPAYGEGFGLLTRRGELLPAVDRECLARLLLERLACWKKERGEKEGSP</sequence>
<dbReference type="Pfam" id="PF04127">
    <property type="entry name" value="DFP"/>
    <property type="match status" value="1"/>
</dbReference>
<dbReference type="EC" id="6.3.2.5" evidence="2"/>